<dbReference type="EMBL" id="JAGKHQ010000001">
    <property type="protein sequence ID" value="KAG7526952.1"/>
    <property type="molecule type" value="Genomic_DNA"/>
</dbReference>
<dbReference type="AlphaFoldDB" id="A0AAV6TBY5"/>
<dbReference type="Proteomes" id="UP000693946">
    <property type="component" value="Linkage Group LG1"/>
</dbReference>
<comment type="caution">
    <text evidence="14">The sequence shown here is derived from an EMBL/GenBank/DDBJ whole genome shotgun (WGS) entry which is preliminary data.</text>
</comment>
<dbReference type="InterPro" id="IPR051652">
    <property type="entry name" value="MDM2_MDM4_MUL1"/>
</dbReference>
<evidence type="ECO:0000256" key="11">
    <source>
        <dbReference type="ARBA" id="ARBA00023136"/>
    </source>
</evidence>
<evidence type="ECO:0000256" key="2">
    <source>
        <dbReference type="ARBA" id="ARBA00004141"/>
    </source>
</evidence>
<evidence type="ECO:0000259" key="13">
    <source>
        <dbReference type="Pfam" id="PF12483"/>
    </source>
</evidence>
<dbReference type="EC" id="2.3.2.27" evidence="3"/>
<keyword evidence="4" id="KW-0808">Transferase</keyword>
<sequence length="288" mass="32416">MLLSSDRKQNKRKINTMSDFTVNPLVVIGVGSSFAFSSLFYHLYQEKKKELTVLKATPLFKPDQHLLQVLKASPHKRLQYVAVEGQVQADGEPLSSRFVPRILGVVQKIAVEEHWKYWNTLTRTWNSRLMNKKESSNTVPFSLISPGAYMTDLYVRVMEPLEASGCFMERVYHKLKHAEEGLVNLALQGLAGEKPVAMEESEELLRVGSTLTGFGEVVLEGGQVMRLQPPQDGRKYILMQTDYRSFIDRHESSASMWKSLSVVTGLTGASLLAGVIYNLFGKQDDNSN</sequence>
<dbReference type="GO" id="GO:0016567">
    <property type="term" value="P:protein ubiquitination"/>
    <property type="evidence" value="ECO:0007669"/>
    <property type="project" value="InterPro"/>
</dbReference>
<keyword evidence="5 12" id="KW-0812">Transmembrane</keyword>
<evidence type="ECO:0000256" key="3">
    <source>
        <dbReference type="ARBA" id="ARBA00012483"/>
    </source>
</evidence>
<dbReference type="GO" id="GO:0016020">
    <property type="term" value="C:membrane"/>
    <property type="evidence" value="ECO:0007669"/>
    <property type="project" value="UniProtKB-SubCell"/>
</dbReference>
<dbReference type="GO" id="GO:0061630">
    <property type="term" value="F:ubiquitin protein ligase activity"/>
    <property type="evidence" value="ECO:0007669"/>
    <property type="project" value="UniProtKB-EC"/>
</dbReference>
<keyword evidence="9" id="KW-0862">Zinc</keyword>
<gene>
    <name evidence="14" type="ORF">JOB18_047158</name>
</gene>
<dbReference type="PANTHER" id="PTHR12183">
    <property type="entry name" value="MITOCHONDRIAL UBIQUITIN LIGASE ACTIVATOR OF NFKB 1"/>
    <property type="match status" value="1"/>
</dbReference>
<evidence type="ECO:0000256" key="1">
    <source>
        <dbReference type="ARBA" id="ARBA00000900"/>
    </source>
</evidence>
<evidence type="ECO:0000256" key="5">
    <source>
        <dbReference type="ARBA" id="ARBA00022692"/>
    </source>
</evidence>
<organism evidence="14 15">
    <name type="scientific">Solea senegalensis</name>
    <name type="common">Senegalese sole</name>
    <dbReference type="NCBI Taxonomy" id="28829"/>
    <lineage>
        <taxon>Eukaryota</taxon>
        <taxon>Metazoa</taxon>
        <taxon>Chordata</taxon>
        <taxon>Craniata</taxon>
        <taxon>Vertebrata</taxon>
        <taxon>Euteleostomi</taxon>
        <taxon>Actinopterygii</taxon>
        <taxon>Neopterygii</taxon>
        <taxon>Teleostei</taxon>
        <taxon>Neoteleostei</taxon>
        <taxon>Acanthomorphata</taxon>
        <taxon>Carangaria</taxon>
        <taxon>Pleuronectiformes</taxon>
        <taxon>Pleuronectoidei</taxon>
        <taxon>Soleidae</taxon>
        <taxon>Solea</taxon>
    </lineage>
</organism>
<comment type="catalytic activity">
    <reaction evidence="1">
        <text>S-ubiquitinyl-[E2 ubiquitin-conjugating enzyme]-L-cysteine + [acceptor protein]-L-lysine = [E2 ubiquitin-conjugating enzyme]-L-cysteine + N(6)-ubiquitinyl-[acceptor protein]-L-lysine.</text>
        <dbReference type="EC" id="2.3.2.27"/>
    </reaction>
</comment>
<feature type="transmembrane region" description="Helical" evidence="12">
    <location>
        <begin position="20"/>
        <end position="41"/>
    </location>
</feature>
<dbReference type="Pfam" id="PF12483">
    <property type="entry name" value="GIDE"/>
    <property type="match status" value="1"/>
</dbReference>
<accession>A0AAV6TBY5</accession>
<reference evidence="14 15" key="1">
    <citation type="journal article" date="2021" name="Sci. Rep.">
        <title>Chromosome anchoring in Senegalese sole (Solea senegalensis) reveals sex-associated markers and genome rearrangements in flatfish.</title>
        <authorList>
            <person name="Guerrero-Cozar I."/>
            <person name="Gomez-Garrido J."/>
            <person name="Berbel C."/>
            <person name="Martinez-Blanch J.F."/>
            <person name="Alioto T."/>
            <person name="Claros M.G."/>
            <person name="Gagnaire P.A."/>
            <person name="Manchado M."/>
        </authorList>
    </citation>
    <scope>NUCLEOTIDE SEQUENCE [LARGE SCALE GENOMIC DNA]</scope>
    <source>
        <strain evidence="14">Sse05_10M</strain>
    </source>
</reference>
<evidence type="ECO:0000256" key="10">
    <source>
        <dbReference type="ARBA" id="ARBA00022989"/>
    </source>
</evidence>
<evidence type="ECO:0000256" key="7">
    <source>
        <dbReference type="ARBA" id="ARBA00022771"/>
    </source>
</evidence>
<dbReference type="PANTHER" id="PTHR12183:SF36">
    <property type="entry name" value="RING-TYPE E3 UBIQUITIN TRANSFERASE"/>
    <property type="match status" value="1"/>
</dbReference>
<keyword evidence="15" id="KW-1185">Reference proteome</keyword>
<feature type="domain" description="E3 Ubiquitin ligase MUL1-like" evidence="13">
    <location>
        <begin position="119"/>
        <end position="270"/>
    </location>
</feature>
<evidence type="ECO:0000256" key="8">
    <source>
        <dbReference type="ARBA" id="ARBA00022786"/>
    </source>
</evidence>
<proteinExistence type="predicted"/>
<keyword evidence="10 12" id="KW-1133">Transmembrane helix</keyword>
<evidence type="ECO:0000313" key="15">
    <source>
        <dbReference type="Proteomes" id="UP000693946"/>
    </source>
</evidence>
<dbReference type="GO" id="GO:0008270">
    <property type="term" value="F:zinc ion binding"/>
    <property type="evidence" value="ECO:0007669"/>
    <property type="project" value="UniProtKB-KW"/>
</dbReference>
<comment type="subcellular location">
    <subcellularLocation>
        <location evidence="2">Membrane</location>
        <topology evidence="2">Multi-pass membrane protein</topology>
    </subcellularLocation>
</comment>
<evidence type="ECO:0000256" key="9">
    <source>
        <dbReference type="ARBA" id="ARBA00022833"/>
    </source>
</evidence>
<feature type="transmembrane region" description="Helical" evidence="12">
    <location>
        <begin position="259"/>
        <end position="280"/>
    </location>
</feature>
<dbReference type="InterPro" id="IPR022170">
    <property type="entry name" value="MUL1-like"/>
</dbReference>
<protein>
    <recommendedName>
        <fullName evidence="3">RING-type E3 ubiquitin transferase</fullName>
        <ecNumber evidence="3">2.3.2.27</ecNumber>
    </recommendedName>
</protein>
<evidence type="ECO:0000256" key="4">
    <source>
        <dbReference type="ARBA" id="ARBA00022679"/>
    </source>
</evidence>
<dbReference type="GO" id="GO:0016874">
    <property type="term" value="F:ligase activity"/>
    <property type="evidence" value="ECO:0007669"/>
    <property type="project" value="UniProtKB-KW"/>
</dbReference>
<keyword evidence="8" id="KW-0833">Ubl conjugation pathway</keyword>
<keyword evidence="7" id="KW-0863">Zinc-finger</keyword>
<keyword evidence="11 12" id="KW-0472">Membrane</keyword>
<name>A0AAV6TBY5_SOLSE</name>
<evidence type="ECO:0000256" key="6">
    <source>
        <dbReference type="ARBA" id="ARBA00022723"/>
    </source>
</evidence>
<evidence type="ECO:0000256" key="12">
    <source>
        <dbReference type="SAM" id="Phobius"/>
    </source>
</evidence>
<evidence type="ECO:0000313" key="14">
    <source>
        <dbReference type="EMBL" id="KAG7526952.1"/>
    </source>
</evidence>
<keyword evidence="6" id="KW-0479">Metal-binding</keyword>
<keyword evidence="14" id="KW-0436">Ligase</keyword>